<keyword evidence="10" id="KW-0282">Flagellum</keyword>
<dbReference type="NCBIfam" id="NF004671">
    <property type="entry name" value="PRK06010.1"/>
    <property type="match status" value="1"/>
</dbReference>
<dbReference type="PANTHER" id="PTHR34040">
    <property type="entry name" value="FLAGELLAR BIOSYNTHETIC PROTEIN FLIQ"/>
    <property type="match status" value="1"/>
</dbReference>
<evidence type="ECO:0000256" key="9">
    <source>
        <dbReference type="RuleBase" id="RU364090"/>
    </source>
</evidence>
<dbReference type="OrthoDB" id="9806440at2"/>
<evidence type="ECO:0000313" key="10">
    <source>
        <dbReference type="EMBL" id="QDO99387.1"/>
    </source>
</evidence>
<comment type="similarity">
    <text evidence="2 9">Belongs to the FliQ/MopD/SpaQ family.</text>
</comment>
<dbReference type="AlphaFoldDB" id="A0A516H6J0"/>
<keyword evidence="11" id="KW-1185">Reference proteome</keyword>
<dbReference type="NCBIfam" id="TIGR01402">
    <property type="entry name" value="fliQ"/>
    <property type="match status" value="1"/>
</dbReference>
<gene>
    <name evidence="9 10" type="primary">fliQ</name>
    <name evidence="10" type="ORF">FNB15_19820</name>
</gene>
<dbReference type="Proteomes" id="UP000317496">
    <property type="component" value="Chromosome"/>
</dbReference>
<dbReference type="PANTHER" id="PTHR34040:SF2">
    <property type="entry name" value="FLAGELLAR BIOSYNTHETIC PROTEIN FLIQ"/>
    <property type="match status" value="1"/>
</dbReference>
<dbReference type="KEGG" id="fer:FNB15_19820"/>
<evidence type="ECO:0000256" key="7">
    <source>
        <dbReference type="ARBA" id="ARBA00023136"/>
    </source>
</evidence>
<dbReference type="InterPro" id="IPR006305">
    <property type="entry name" value="FliQ"/>
</dbReference>
<feature type="transmembrane region" description="Helical" evidence="9">
    <location>
        <begin position="55"/>
        <end position="76"/>
    </location>
</feature>
<dbReference type="GO" id="GO:0044780">
    <property type="term" value="P:bacterial-type flagellum assembly"/>
    <property type="evidence" value="ECO:0007669"/>
    <property type="project" value="InterPro"/>
</dbReference>
<dbReference type="PRINTS" id="PR00952">
    <property type="entry name" value="TYPE3IMQPROT"/>
</dbReference>
<dbReference type="GO" id="GO:0005886">
    <property type="term" value="C:plasma membrane"/>
    <property type="evidence" value="ECO:0007669"/>
    <property type="project" value="UniProtKB-SubCell"/>
</dbReference>
<name>A0A516H6J0_9PROT</name>
<dbReference type="PIRSF" id="PIRSF004669">
    <property type="entry name" value="FliQ"/>
    <property type="match status" value="1"/>
</dbReference>
<evidence type="ECO:0000256" key="3">
    <source>
        <dbReference type="ARBA" id="ARBA00021718"/>
    </source>
</evidence>
<comment type="function">
    <text evidence="9">Role in flagellar biosynthesis.</text>
</comment>
<evidence type="ECO:0000256" key="5">
    <source>
        <dbReference type="ARBA" id="ARBA00022692"/>
    </source>
</evidence>
<accession>A0A516H6J0</accession>
<evidence type="ECO:0000256" key="1">
    <source>
        <dbReference type="ARBA" id="ARBA00004651"/>
    </source>
</evidence>
<keyword evidence="4 9" id="KW-1003">Cell membrane</keyword>
<keyword evidence="7 9" id="KW-0472">Membrane</keyword>
<evidence type="ECO:0000313" key="11">
    <source>
        <dbReference type="Proteomes" id="UP000317496"/>
    </source>
</evidence>
<keyword evidence="6 9" id="KW-1133">Transmembrane helix</keyword>
<evidence type="ECO:0000256" key="8">
    <source>
        <dbReference type="ARBA" id="ARBA00023143"/>
    </source>
</evidence>
<evidence type="ECO:0000256" key="6">
    <source>
        <dbReference type="ARBA" id="ARBA00022989"/>
    </source>
</evidence>
<feature type="transmembrane region" description="Helical" evidence="9">
    <location>
        <begin position="12"/>
        <end position="35"/>
    </location>
</feature>
<proteinExistence type="inferred from homology"/>
<evidence type="ECO:0000256" key="2">
    <source>
        <dbReference type="ARBA" id="ARBA00006156"/>
    </source>
</evidence>
<reference evidence="10 11" key="1">
    <citation type="submission" date="2019-07" db="EMBL/GenBank/DDBJ databases">
        <title>Genome sequencing for Ferrovibrio sp. K5.</title>
        <authorList>
            <person name="Park S.-J."/>
        </authorList>
    </citation>
    <scope>NUCLEOTIDE SEQUENCE [LARGE SCALE GENOMIC DNA]</scope>
    <source>
        <strain evidence="10 11">K5</strain>
    </source>
</reference>
<dbReference type="Pfam" id="PF01313">
    <property type="entry name" value="Bac_export_3"/>
    <property type="match status" value="1"/>
</dbReference>
<keyword evidence="5 9" id="KW-0812">Transmembrane</keyword>
<dbReference type="InterPro" id="IPR002191">
    <property type="entry name" value="Bac_export_3"/>
</dbReference>
<dbReference type="GO" id="GO:0009306">
    <property type="term" value="P:protein secretion"/>
    <property type="evidence" value="ECO:0007669"/>
    <property type="project" value="InterPro"/>
</dbReference>
<keyword evidence="8 9" id="KW-0975">Bacterial flagellum</keyword>
<dbReference type="GO" id="GO:0009425">
    <property type="term" value="C:bacterial-type flagellum basal body"/>
    <property type="evidence" value="ECO:0007669"/>
    <property type="project" value="UniProtKB-SubCell"/>
</dbReference>
<sequence length="88" mass="9601">MTAVEVTDVMREAIWVLLKVAGPAMIVSLVIGLIISLFQAVTQLQEPTLTFVPKIVAIFGALIITMPFMIGTMVTFMEHLAQRIAGLE</sequence>
<dbReference type="EMBL" id="CP041636">
    <property type="protein sequence ID" value="QDO99387.1"/>
    <property type="molecule type" value="Genomic_DNA"/>
</dbReference>
<keyword evidence="10" id="KW-0966">Cell projection</keyword>
<evidence type="ECO:0000256" key="4">
    <source>
        <dbReference type="ARBA" id="ARBA00022475"/>
    </source>
</evidence>
<organism evidence="10 11">
    <name type="scientific">Ferrovibrio terrae</name>
    <dbReference type="NCBI Taxonomy" id="2594003"/>
    <lineage>
        <taxon>Bacteria</taxon>
        <taxon>Pseudomonadati</taxon>
        <taxon>Pseudomonadota</taxon>
        <taxon>Alphaproteobacteria</taxon>
        <taxon>Rhodospirillales</taxon>
        <taxon>Rhodospirillaceae</taxon>
        <taxon>Ferrovibrio</taxon>
    </lineage>
</organism>
<comment type="subcellular location">
    <subcellularLocation>
        <location evidence="1 9">Cell membrane</location>
        <topology evidence="1">Multi-pass membrane protein</topology>
    </subcellularLocation>
    <subcellularLocation>
        <location evidence="9">Bacterial flagellum basal body</location>
    </subcellularLocation>
</comment>
<dbReference type="RefSeq" id="WP_144258383.1">
    <property type="nucleotide sequence ID" value="NZ_CP041636.1"/>
</dbReference>
<protein>
    <recommendedName>
        <fullName evidence="3 9">Flagellar biosynthetic protein FliQ</fullName>
    </recommendedName>
</protein>
<keyword evidence="10" id="KW-0969">Cilium</keyword>